<accession>A0A1W1UYR4</accession>
<name>A0A1W1UYR4_9DEIO</name>
<evidence type="ECO:0000313" key="1">
    <source>
        <dbReference type="EMBL" id="SMB85881.1"/>
    </source>
</evidence>
<dbReference type="Proteomes" id="UP000192582">
    <property type="component" value="Unassembled WGS sequence"/>
</dbReference>
<dbReference type="STRING" id="695939.SAMN00790413_03585"/>
<evidence type="ECO:0000313" key="2">
    <source>
        <dbReference type="Proteomes" id="UP000192582"/>
    </source>
</evidence>
<dbReference type="RefSeq" id="WP_084047502.1">
    <property type="nucleotide sequence ID" value="NZ_FWWU01000008.1"/>
</dbReference>
<dbReference type="EMBL" id="FWWU01000008">
    <property type="protein sequence ID" value="SMB85881.1"/>
    <property type="molecule type" value="Genomic_DNA"/>
</dbReference>
<gene>
    <name evidence="1" type="ORF">SAMN00790413_03585</name>
</gene>
<proteinExistence type="predicted"/>
<sequence>MDSLRVEIDFDFIGGQNAILLKATNITHGFVEVKSTALDLGDDRSLYFLNDARLLGVELECEYPTILDPGETNQVIIPLSALTKLFAQHKVVRPATIRAVFRDGTGASFFSASRRLI</sequence>
<dbReference type="AlphaFoldDB" id="A0A1W1UYR4"/>
<keyword evidence="2" id="KW-1185">Reference proteome</keyword>
<organism evidence="1 2">
    <name type="scientific">Deinococcus hopiensis KR-140</name>
    <dbReference type="NCBI Taxonomy" id="695939"/>
    <lineage>
        <taxon>Bacteria</taxon>
        <taxon>Thermotogati</taxon>
        <taxon>Deinococcota</taxon>
        <taxon>Deinococci</taxon>
        <taxon>Deinococcales</taxon>
        <taxon>Deinococcaceae</taxon>
        <taxon>Deinococcus</taxon>
    </lineage>
</organism>
<protein>
    <submittedName>
        <fullName evidence="1">Uncharacterized protein</fullName>
    </submittedName>
</protein>
<reference evidence="1 2" key="1">
    <citation type="submission" date="2017-04" db="EMBL/GenBank/DDBJ databases">
        <authorList>
            <person name="Afonso C.L."/>
            <person name="Miller P.J."/>
            <person name="Scott M.A."/>
            <person name="Spackman E."/>
            <person name="Goraichik I."/>
            <person name="Dimitrov K.M."/>
            <person name="Suarez D.L."/>
            <person name="Swayne D.E."/>
        </authorList>
    </citation>
    <scope>NUCLEOTIDE SEQUENCE [LARGE SCALE GENOMIC DNA]</scope>
    <source>
        <strain evidence="1 2">KR-140</strain>
    </source>
</reference>